<evidence type="ECO:0000313" key="2">
    <source>
        <dbReference type="Proteomes" id="UP000287447"/>
    </source>
</evidence>
<reference evidence="2" key="1">
    <citation type="submission" date="2019-01" db="EMBL/GenBank/DDBJ databases">
        <title>Gri0909 isolated from a small marine red alga.</title>
        <authorList>
            <person name="Kim J."/>
            <person name="Jeong S.E."/>
            <person name="Jeon C.O."/>
        </authorList>
    </citation>
    <scope>NUCLEOTIDE SEQUENCE [LARGE SCALE GENOMIC DNA]</scope>
    <source>
        <strain evidence="2">Gri0909</strain>
    </source>
</reference>
<dbReference type="InterPro" id="IPR036527">
    <property type="entry name" value="SCP2_sterol-bd_dom_sf"/>
</dbReference>
<sequence length="325" mass="31957">MEFVDKPFADDVALMDPVTAHMAGKIKTDNLRDLQMVERCFPANPAVLVSVAKAEQEKSGRVVETPDDIDPEVKADLFFLKVLPMLFLPNVAGDWESTILFKLGEAGEFTLKVADGACRVVKGDSGDANTTVESEYEDFRMILRHVVLRDSHLVDEDTLDEWDEDVELDMELSDDQLEAIAGGKGGGCGAEASAANACGSEYCGAAAGAGVACGGAACGVEAAAGTACGAAACGAAAGAGGACGADACGAAAGVGTVCGAAACAADASAGAACGAAVGVGACAGDVCGAALGAGVCAGNVCGIDILGGADVGPCGINVIPLVPGT</sequence>
<dbReference type="Gene3D" id="3.30.1050.10">
    <property type="entry name" value="SCP2 sterol-binding domain"/>
    <property type="match status" value="1"/>
</dbReference>
<gene>
    <name evidence="1" type="ORF">EOI86_22855</name>
</gene>
<name>A0A3S2W289_9PROT</name>
<keyword evidence="2" id="KW-1185">Reference proteome</keyword>
<dbReference type="Proteomes" id="UP000287447">
    <property type="component" value="Unassembled WGS sequence"/>
</dbReference>
<dbReference type="EMBL" id="SADE01000004">
    <property type="protein sequence ID" value="RVU33968.1"/>
    <property type="molecule type" value="Genomic_DNA"/>
</dbReference>
<proteinExistence type="predicted"/>
<organism evidence="1 2">
    <name type="scientific">Hwanghaeella grinnelliae</name>
    <dbReference type="NCBI Taxonomy" id="2500179"/>
    <lineage>
        <taxon>Bacteria</taxon>
        <taxon>Pseudomonadati</taxon>
        <taxon>Pseudomonadota</taxon>
        <taxon>Alphaproteobacteria</taxon>
        <taxon>Rhodospirillales</taxon>
        <taxon>Rhodospirillaceae</taxon>
        <taxon>Hwanghaeella</taxon>
    </lineage>
</organism>
<dbReference type="AlphaFoldDB" id="A0A3S2W289"/>
<accession>A0A3S2W289</accession>
<dbReference type="RefSeq" id="WP_127767998.1">
    <property type="nucleotide sequence ID" value="NZ_SADE01000004.1"/>
</dbReference>
<protein>
    <submittedName>
        <fullName evidence="1">Uncharacterized protein</fullName>
    </submittedName>
</protein>
<evidence type="ECO:0000313" key="1">
    <source>
        <dbReference type="EMBL" id="RVU33968.1"/>
    </source>
</evidence>
<comment type="caution">
    <text evidence="1">The sequence shown here is derived from an EMBL/GenBank/DDBJ whole genome shotgun (WGS) entry which is preliminary data.</text>
</comment>